<dbReference type="Proteomes" id="UP000663671">
    <property type="component" value="Chromosome 1"/>
</dbReference>
<dbReference type="Pfam" id="PF01636">
    <property type="entry name" value="APH"/>
    <property type="match status" value="1"/>
</dbReference>
<feature type="domain" description="Aminoglycoside phosphotransferase" evidence="1">
    <location>
        <begin position="39"/>
        <end position="234"/>
    </location>
</feature>
<evidence type="ECO:0000313" key="2">
    <source>
        <dbReference type="EMBL" id="QSS63083.1"/>
    </source>
</evidence>
<dbReference type="InterPro" id="IPR002575">
    <property type="entry name" value="Aminoglycoside_PTrfase"/>
</dbReference>
<dbReference type="EMBL" id="CP069114">
    <property type="protein sequence ID" value="QSS63083.1"/>
    <property type="molecule type" value="Genomic_DNA"/>
</dbReference>
<dbReference type="VEuPathDB" id="FungiDB:I7I51_00140"/>
<reference evidence="2" key="1">
    <citation type="submission" date="2021-01" db="EMBL/GenBank/DDBJ databases">
        <title>Chromosome-level genome assembly of a human fungal pathogen reveals clustering of transcriptionally co-regulated genes.</title>
        <authorList>
            <person name="Voorhies M."/>
            <person name="Cohen S."/>
            <person name="Shea T.P."/>
            <person name="Petrus S."/>
            <person name="Munoz J.F."/>
            <person name="Poplawski S."/>
            <person name="Goldman W.E."/>
            <person name="Michael T."/>
            <person name="Cuomo C.A."/>
            <person name="Sil A."/>
            <person name="Beyhan S."/>
        </authorList>
    </citation>
    <scope>NUCLEOTIDE SEQUENCE</scope>
    <source>
        <strain evidence="2">WU24</strain>
    </source>
</reference>
<gene>
    <name evidence="2" type="ORF">I7I51_00140</name>
</gene>
<dbReference type="InterPro" id="IPR011009">
    <property type="entry name" value="Kinase-like_dom_sf"/>
</dbReference>
<accession>A0A8A1MEG8</accession>
<dbReference type="PANTHER" id="PTHR21310">
    <property type="entry name" value="AMINOGLYCOSIDE PHOSPHOTRANSFERASE-RELATED-RELATED"/>
    <property type="match status" value="1"/>
</dbReference>
<sequence>MGNQNCHAEITFDDNVKWIARFRLARTSSPPREVRDWILRSEAATMTYLQQHTCIPTPEIFDWACESDPGNPLGVDYILMEKLDGKPLDWQTATPRQKEKIMQQLIDMFLEIEKHPFEAIGSLFSSAGDAIEIQGLAHQSTWQVGKGPLGPFSSLLEGSQAMLESYLRMIASGEIDPCYPVETYIVHRFRQDIVGALSENILPDNQFFLKHPDDKGDHILVENRFDIVGVIDWEWTRTVSRAEAFCSPCMMWPVNEFYDGSNQLAADELRLAAIFQERGRADLANYVLKGRKVQRFFFALGPESSFIDMQTLPRLFAGLQEVFNVKSEEWETWKSKALVKWKDDELLLGLLEESSH</sequence>
<dbReference type="AlphaFoldDB" id="A0A8A1MEG8"/>
<name>A0A8A1MEG8_AJECA</name>
<evidence type="ECO:0000259" key="1">
    <source>
        <dbReference type="Pfam" id="PF01636"/>
    </source>
</evidence>
<dbReference type="InterPro" id="IPR051678">
    <property type="entry name" value="AGP_Transferase"/>
</dbReference>
<dbReference type="PANTHER" id="PTHR21310:SF15">
    <property type="entry name" value="AMINOGLYCOSIDE PHOSPHOTRANSFERASE DOMAIN-CONTAINING PROTEIN"/>
    <property type="match status" value="1"/>
</dbReference>
<evidence type="ECO:0000313" key="3">
    <source>
        <dbReference type="Proteomes" id="UP000663671"/>
    </source>
</evidence>
<proteinExistence type="predicted"/>
<dbReference type="OrthoDB" id="4177811at2759"/>
<organism evidence="2 3">
    <name type="scientific">Ajellomyces capsulatus</name>
    <name type="common">Darling's disease fungus</name>
    <name type="synonym">Histoplasma capsulatum</name>
    <dbReference type="NCBI Taxonomy" id="5037"/>
    <lineage>
        <taxon>Eukaryota</taxon>
        <taxon>Fungi</taxon>
        <taxon>Dikarya</taxon>
        <taxon>Ascomycota</taxon>
        <taxon>Pezizomycotina</taxon>
        <taxon>Eurotiomycetes</taxon>
        <taxon>Eurotiomycetidae</taxon>
        <taxon>Onygenales</taxon>
        <taxon>Ajellomycetaceae</taxon>
        <taxon>Histoplasma</taxon>
    </lineage>
</organism>
<dbReference type="SUPFAM" id="SSF56112">
    <property type="entry name" value="Protein kinase-like (PK-like)"/>
    <property type="match status" value="1"/>
</dbReference>
<protein>
    <recommendedName>
        <fullName evidence="1">Aminoglycoside phosphotransferase domain-containing protein</fullName>
    </recommendedName>
</protein>